<dbReference type="PANTHER" id="PTHR42948">
    <property type="entry name" value="TRANSPORTER"/>
    <property type="match status" value="1"/>
</dbReference>
<feature type="transmembrane region" description="Helical" evidence="7">
    <location>
        <begin position="414"/>
        <end position="439"/>
    </location>
</feature>
<feature type="transmembrane region" description="Helical" evidence="7">
    <location>
        <begin position="382"/>
        <end position="402"/>
    </location>
</feature>
<comment type="subcellular location">
    <subcellularLocation>
        <location evidence="1">Membrane</location>
        <topology evidence="1">Multi-pass membrane protein</topology>
    </subcellularLocation>
</comment>
<dbReference type="CDD" id="cd10336">
    <property type="entry name" value="SLC6sbd_Tyt1-Like"/>
    <property type="match status" value="1"/>
</dbReference>
<evidence type="ECO:0000256" key="2">
    <source>
        <dbReference type="ARBA" id="ARBA00022448"/>
    </source>
</evidence>
<keyword evidence="2 6" id="KW-0813">Transport</keyword>
<evidence type="ECO:0000256" key="1">
    <source>
        <dbReference type="ARBA" id="ARBA00004141"/>
    </source>
</evidence>
<dbReference type="Pfam" id="PF00209">
    <property type="entry name" value="SNF"/>
    <property type="match status" value="2"/>
</dbReference>
<protein>
    <recommendedName>
        <fullName evidence="6">Transporter</fullName>
    </recommendedName>
</protein>
<feature type="transmembrane region" description="Helical" evidence="7">
    <location>
        <begin position="17"/>
        <end position="34"/>
    </location>
</feature>
<dbReference type="PRINTS" id="PR00176">
    <property type="entry name" value="NANEUSMPORT"/>
</dbReference>
<feature type="transmembrane region" description="Helical" evidence="7">
    <location>
        <begin position="170"/>
        <end position="191"/>
    </location>
</feature>
<keyword evidence="4 7" id="KW-1133">Transmembrane helix</keyword>
<dbReference type="PANTHER" id="PTHR42948:SF1">
    <property type="entry name" value="TRANSPORTER"/>
    <property type="match status" value="1"/>
</dbReference>
<evidence type="ECO:0000256" key="7">
    <source>
        <dbReference type="SAM" id="Phobius"/>
    </source>
</evidence>
<evidence type="ECO:0000256" key="5">
    <source>
        <dbReference type="ARBA" id="ARBA00023136"/>
    </source>
</evidence>
<dbReference type="EMBL" id="WBZB01000007">
    <property type="protein sequence ID" value="KAB3532712.1"/>
    <property type="molecule type" value="Genomic_DNA"/>
</dbReference>
<dbReference type="GO" id="GO:0016020">
    <property type="term" value="C:membrane"/>
    <property type="evidence" value="ECO:0007669"/>
    <property type="project" value="UniProtKB-SubCell"/>
</dbReference>
<proteinExistence type="inferred from homology"/>
<keyword evidence="9" id="KW-1185">Reference proteome</keyword>
<reference evidence="8 9" key="1">
    <citation type="submission" date="2019-10" db="EMBL/GenBank/DDBJ databases">
        <title>Alkaliphilus serpentinus sp. nov. and Alkaliphilus pronyensis sp. nov., two novel anaerobic alkaliphilic species isolated from the serpentinized-hosted hydrothermal field of the Prony Bay (New Caledonia).</title>
        <authorList>
            <person name="Postec A."/>
        </authorList>
    </citation>
    <scope>NUCLEOTIDE SEQUENCE [LARGE SCALE GENOMIC DNA]</scope>
    <source>
        <strain evidence="8 9">LacT</strain>
    </source>
</reference>
<feature type="transmembrane region" description="Helical" evidence="7">
    <location>
        <begin position="211"/>
        <end position="231"/>
    </location>
</feature>
<feature type="transmembrane region" description="Helical" evidence="7">
    <location>
        <begin position="91"/>
        <end position="115"/>
    </location>
</feature>
<keyword evidence="3 6" id="KW-0812">Transmembrane</keyword>
<dbReference type="InterPro" id="IPR000175">
    <property type="entry name" value="Na/ntran_symport"/>
</dbReference>
<evidence type="ECO:0000256" key="6">
    <source>
        <dbReference type="RuleBase" id="RU003732"/>
    </source>
</evidence>
<dbReference type="PROSITE" id="PS00610">
    <property type="entry name" value="NA_NEUROTRAN_SYMP_1"/>
    <property type="match status" value="1"/>
</dbReference>
<evidence type="ECO:0000256" key="3">
    <source>
        <dbReference type="ARBA" id="ARBA00022692"/>
    </source>
</evidence>
<dbReference type="RefSeq" id="WP_151864680.1">
    <property type="nucleotide sequence ID" value="NZ_WBZB01000007.1"/>
</dbReference>
<keyword evidence="6" id="KW-0769">Symport</keyword>
<sequence>MANLNETKQRDQWGSRIGFILAAAGSAVGLGNIWKFPYLAGANGGGAFVIVYFAILIVLGFTLMMAELTLGRHTQLGAVGAFRKLSKKWSWVGGFGVLAGFLILSFYSVVGGWVIKYIVGGLTGSLYTLDFGSYIGTTAEPIVYHAVFMILTLVIVLGGISGGIEKAAKILMPALFVMLILTMIRSLTLPGSFEGVKFLLQPDFSKINGEVILAALGQVFFSLSLGMGCMVTYGSYLSKEENLVSSSMSIPLLDTAAALIAGLAILPAVFAFNMEPGAGPVLLFVTLPQVFQQMPLGSLFGIAFFVLVLFAALSSSISLLEVVVTYFVDEKNWDRKKSTIVMSALIFLIGIPSSLGMGIWGHLTPILENGIMDSVGFITDKVLLPIGAMMLLIFIGWVWGLDNAKKEVTNDGKIPFALFPVWGFLVKFAAPAAIAYIFIKGLPIW</sequence>
<dbReference type="AlphaFoldDB" id="A0A833HRW8"/>
<feature type="transmembrane region" description="Helical" evidence="7">
    <location>
        <begin position="46"/>
        <end position="70"/>
    </location>
</feature>
<dbReference type="OrthoDB" id="9762833at2"/>
<feature type="transmembrane region" description="Helical" evidence="7">
    <location>
        <begin position="299"/>
        <end position="328"/>
    </location>
</feature>
<gene>
    <name evidence="8" type="ORF">F8153_02005</name>
</gene>
<dbReference type="PROSITE" id="PS50267">
    <property type="entry name" value="NA_NEUROTRAN_SYMP_3"/>
    <property type="match status" value="1"/>
</dbReference>
<organism evidence="8 9">
    <name type="scientific">Alkaliphilus serpentinus</name>
    <dbReference type="NCBI Taxonomy" id="1482731"/>
    <lineage>
        <taxon>Bacteria</taxon>
        <taxon>Bacillati</taxon>
        <taxon>Bacillota</taxon>
        <taxon>Clostridia</taxon>
        <taxon>Peptostreptococcales</taxon>
        <taxon>Natronincolaceae</taxon>
        <taxon>Alkaliphilus</taxon>
    </lineage>
</organism>
<feature type="transmembrane region" description="Helical" evidence="7">
    <location>
        <begin position="340"/>
        <end position="362"/>
    </location>
</feature>
<dbReference type="NCBIfam" id="NF037979">
    <property type="entry name" value="Na_transp"/>
    <property type="match status" value="1"/>
</dbReference>
<comment type="similarity">
    <text evidence="6">Belongs to the sodium:neurotransmitter symporter (SNF) (TC 2.A.22) family.</text>
</comment>
<accession>A0A833HRW8</accession>
<evidence type="ECO:0000313" key="9">
    <source>
        <dbReference type="Proteomes" id="UP000465601"/>
    </source>
</evidence>
<dbReference type="Proteomes" id="UP000465601">
    <property type="component" value="Unassembled WGS sequence"/>
</dbReference>
<feature type="transmembrane region" description="Helical" evidence="7">
    <location>
        <begin position="252"/>
        <end position="272"/>
    </location>
</feature>
<keyword evidence="5 7" id="KW-0472">Membrane</keyword>
<evidence type="ECO:0000256" key="4">
    <source>
        <dbReference type="ARBA" id="ARBA00022989"/>
    </source>
</evidence>
<comment type="caution">
    <text evidence="8">The sequence shown here is derived from an EMBL/GenBank/DDBJ whole genome shotgun (WGS) entry which is preliminary data.</text>
</comment>
<dbReference type="InterPro" id="IPR047218">
    <property type="entry name" value="YocR/YhdH-like"/>
</dbReference>
<dbReference type="SUPFAM" id="SSF161070">
    <property type="entry name" value="SNF-like"/>
    <property type="match status" value="1"/>
</dbReference>
<dbReference type="GO" id="GO:0015293">
    <property type="term" value="F:symporter activity"/>
    <property type="evidence" value="ECO:0007669"/>
    <property type="project" value="UniProtKB-KW"/>
</dbReference>
<evidence type="ECO:0000313" key="8">
    <source>
        <dbReference type="EMBL" id="KAB3532712.1"/>
    </source>
</evidence>
<dbReference type="InterPro" id="IPR037272">
    <property type="entry name" value="SNS_sf"/>
</dbReference>
<name>A0A833HRW8_9FIRM</name>
<feature type="transmembrane region" description="Helical" evidence="7">
    <location>
        <begin position="142"/>
        <end position="163"/>
    </location>
</feature>